<name>A0A919HQ47_KLEPN</name>
<dbReference type="Proteomes" id="UP000655094">
    <property type="component" value="Unassembled WGS sequence"/>
</dbReference>
<gene>
    <name evidence="1" type="ORF">KPZU09_19710</name>
</gene>
<reference evidence="1" key="1">
    <citation type="submission" date="2020-10" db="EMBL/GenBank/DDBJ databases">
        <title>Genome Sequence of ESBL Producing Zambian Clinical Strains.</title>
        <authorList>
            <person name="Shawa M."/>
            <person name="Furuta Y."/>
            <person name="Simbotwe M."/>
            <person name="Mulenga E."/>
            <person name="Mubanga M."/>
            <person name="Mulenga G."/>
            <person name="Kaile C."/>
            <person name="Zorigt T."/>
            <person name="Hang'ombe B."/>
            <person name="Higashi H."/>
        </authorList>
    </citation>
    <scope>NUCLEOTIDE SEQUENCE</scope>
    <source>
        <strain evidence="1">Zam_UTH_09</strain>
    </source>
</reference>
<organism evidence="1 2">
    <name type="scientific">Klebsiella pneumoniae</name>
    <dbReference type="NCBI Taxonomy" id="573"/>
    <lineage>
        <taxon>Bacteria</taxon>
        <taxon>Pseudomonadati</taxon>
        <taxon>Pseudomonadota</taxon>
        <taxon>Gammaproteobacteria</taxon>
        <taxon>Enterobacterales</taxon>
        <taxon>Enterobacteriaceae</taxon>
        <taxon>Klebsiella/Raoultella group</taxon>
        <taxon>Klebsiella</taxon>
        <taxon>Klebsiella pneumoniae complex</taxon>
    </lineage>
</organism>
<accession>A0A919HQ47</accession>
<evidence type="ECO:0000313" key="2">
    <source>
        <dbReference type="Proteomes" id="UP000655094"/>
    </source>
</evidence>
<comment type="caution">
    <text evidence="1">The sequence shown here is derived from an EMBL/GenBank/DDBJ whole genome shotgun (WGS) entry which is preliminary data.</text>
</comment>
<sequence length="82" mass="9129">MIGRGTFPVAWFRLIESRIQPVGRHRLPAIGLRRARSGKLQRMLFTILARRHAVLALKQIAHHSRTGESLFAGDLLDGFAGG</sequence>
<evidence type="ECO:0000313" key="1">
    <source>
        <dbReference type="EMBL" id="GHK52235.1"/>
    </source>
</evidence>
<dbReference type="AlphaFoldDB" id="A0A919HQ47"/>
<proteinExistence type="predicted"/>
<dbReference type="EMBL" id="BNFF01000001">
    <property type="protein sequence ID" value="GHK52235.1"/>
    <property type="molecule type" value="Genomic_DNA"/>
</dbReference>
<protein>
    <submittedName>
        <fullName evidence="1">Uncharacterized protein</fullName>
    </submittedName>
</protein>